<proteinExistence type="predicted"/>
<keyword evidence="3" id="KW-1185">Reference proteome</keyword>
<reference evidence="3" key="1">
    <citation type="submission" date="2020-01" db="EMBL/GenBank/DDBJ databases">
        <title>Draft genome sequence of the Termite Coptotermes fromosanus.</title>
        <authorList>
            <person name="Itakura S."/>
            <person name="Yosikawa Y."/>
            <person name="Umezawa K."/>
        </authorList>
    </citation>
    <scope>NUCLEOTIDE SEQUENCE [LARGE SCALE GENOMIC DNA]</scope>
</reference>
<dbReference type="AlphaFoldDB" id="A0A6L2PWM6"/>
<dbReference type="OrthoDB" id="983542at2759"/>
<organism evidence="2 3">
    <name type="scientific">Coptotermes formosanus</name>
    <name type="common">Formosan subterranean termite</name>
    <dbReference type="NCBI Taxonomy" id="36987"/>
    <lineage>
        <taxon>Eukaryota</taxon>
        <taxon>Metazoa</taxon>
        <taxon>Ecdysozoa</taxon>
        <taxon>Arthropoda</taxon>
        <taxon>Hexapoda</taxon>
        <taxon>Insecta</taxon>
        <taxon>Pterygota</taxon>
        <taxon>Neoptera</taxon>
        <taxon>Polyneoptera</taxon>
        <taxon>Dictyoptera</taxon>
        <taxon>Blattodea</taxon>
        <taxon>Blattoidea</taxon>
        <taxon>Termitoidae</taxon>
        <taxon>Rhinotermitidae</taxon>
        <taxon>Coptotermes</taxon>
    </lineage>
</organism>
<evidence type="ECO:0000313" key="2">
    <source>
        <dbReference type="EMBL" id="GFG36624.1"/>
    </source>
</evidence>
<evidence type="ECO:0000256" key="1">
    <source>
        <dbReference type="SAM" id="MobiDB-lite"/>
    </source>
</evidence>
<dbReference type="EMBL" id="BLKM01000654">
    <property type="protein sequence ID" value="GFG36624.1"/>
    <property type="molecule type" value="Genomic_DNA"/>
</dbReference>
<dbReference type="Proteomes" id="UP000502823">
    <property type="component" value="Unassembled WGS sequence"/>
</dbReference>
<feature type="region of interest" description="Disordered" evidence="1">
    <location>
        <begin position="1"/>
        <end position="20"/>
    </location>
</feature>
<gene>
    <name evidence="2" type="ORF">Cfor_05934</name>
</gene>
<sequence>GGHTSGSARPCEVSQDGKDPHNSVVFSLKNQVGGLARALQVFQVMVRSLIASLRKIISFWEELSLFLK</sequence>
<feature type="non-terminal residue" evidence="2">
    <location>
        <position position="68"/>
    </location>
</feature>
<comment type="caution">
    <text evidence="2">The sequence shown here is derived from an EMBL/GenBank/DDBJ whole genome shotgun (WGS) entry which is preliminary data.</text>
</comment>
<name>A0A6L2PWM6_COPFO</name>
<feature type="non-terminal residue" evidence="2">
    <location>
        <position position="1"/>
    </location>
</feature>
<protein>
    <submittedName>
        <fullName evidence="2">Uncharacterized protein</fullName>
    </submittedName>
</protein>
<dbReference type="InParanoid" id="A0A6L2PWM6"/>
<evidence type="ECO:0000313" key="3">
    <source>
        <dbReference type="Proteomes" id="UP000502823"/>
    </source>
</evidence>
<accession>A0A6L2PWM6</accession>